<feature type="compositionally biased region" description="Low complexity" evidence="1">
    <location>
        <begin position="559"/>
        <end position="569"/>
    </location>
</feature>
<feature type="region of interest" description="Disordered" evidence="1">
    <location>
        <begin position="426"/>
        <end position="446"/>
    </location>
</feature>
<feature type="compositionally biased region" description="Basic and acidic residues" evidence="1">
    <location>
        <begin position="576"/>
        <end position="586"/>
    </location>
</feature>
<name>A0A4Y9Y0N4_9APHY</name>
<gene>
    <name evidence="2" type="ORF">EVJ58_g8874</name>
</gene>
<dbReference type="EMBL" id="SEKV01000700">
    <property type="protein sequence ID" value="TFY54419.1"/>
    <property type="molecule type" value="Genomic_DNA"/>
</dbReference>
<protein>
    <submittedName>
        <fullName evidence="2">Uncharacterized protein</fullName>
    </submittedName>
</protein>
<dbReference type="Proteomes" id="UP000298390">
    <property type="component" value="Unassembled WGS sequence"/>
</dbReference>
<evidence type="ECO:0000313" key="3">
    <source>
        <dbReference type="Proteomes" id="UP000298390"/>
    </source>
</evidence>
<feature type="region of interest" description="Disordered" evidence="1">
    <location>
        <begin position="535"/>
        <end position="586"/>
    </location>
</feature>
<comment type="caution">
    <text evidence="2">The sequence shown here is derived from an EMBL/GenBank/DDBJ whole genome shotgun (WGS) entry which is preliminary data.</text>
</comment>
<dbReference type="AlphaFoldDB" id="A0A4Y9Y0N4"/>
<reference evidence="2 3" key="1">
    <citation type="submission" date="2019-01" db="EMBL/GenBank/DDBJ databases">
        <title>Genome sequencing of the rare red list fungi Fomitopsis rosea.</title>
        <authorList>
            <person name="Buettner E."/>
            <person name="Kellner H."/>
        </authorList>
    </citation>
    <scope>NUCLEOTIDE SEQUENCE [LARGE SCALE GENOMIC DNA]</scope>
    <source>
        <strain evidence="2 3">DSM 105464</strain>
    </source>
</reference>
<accession>A0A4Y9Y0N4</accession>
<proteinExistence type="predicted"/>
<evidence type="ECO:0000313" key="2">
    <source>
        <dbReference type="EMBL" id="TFY54419.1"/>
    </source>
</evidence>
<evidence type="ECO:0000256" key="1">
    <source>
        <dbReference type="SAM" id="MobiDB-lite"/>
    </source>
</evidence>
<dbReference type="STRING" id="34475.A0A4Y9Y0N4"/>
<feature type="region of interest" description="Disordered" evidence="1">
    <location>
        <begin position="220"/>
        <end position="244"/>
    </location>
</feature>
<organism evidence="2 3">
    <name type="scientific">Rhodofomes roseus</name>
    <dbReference type="NCBI Taxonomy" id="34475"/>
    <lineage>
        <taxon>Eukaryota</taxon>
        <taxon>Fungi</taxon>
        <taxon>Dikarya</taxon>
        <taxon>Basidiomycota</taxon>
        <taxon>Agaricomycotina</taxon>
        <taxon>Agaricomycetes</taxon>
        <taxon>Polyporales</taxon>
        <taxon>Rhodofomes</taxon>
    </lineage>
</organism>
<sequence length="586" mass="63921">MATAWDAYARELVGMGYGFPLWDPEPERHGEVHIGDVGFLVKGRFHRLFNPTLPAEHEVNQVWGVPDVFEELRIPSSLYSYKTTAISADTVCSKSFVKLDINANINAKSTVNLGLRFRCTNEQGAVLVLPTKKAIGEQLLPNSLIPKYMGRNHAYWYEFATERAQLDLKQEDIILISGWIKTARWAVAAFVEGGREVELSFGAGQASLADASFSVTTTQGVSRSWHQHSGPDTDEETTAGSSSVSRSVQDQCVFLHFYKSKRRLGGIWPKLLPMKIAAAGEDGARRWPSGGNWDPPEDDDGASMILADSVSIDEVPQRTENYDPLEPILGHIVQTSNASVAVASTMDLPTVTGDEFSGYVQEWLNSNHPRVYVAGADGWQVGSLHNLDDEIAPSINDAAVIDDILLANIIREGASSSVINLRPEFARKQHSPESPEESSSANANDVSTYQQILQKGRLLDMSNAQNGEQDCHTLASSKQILLSRNAMSSRKPKADRARLADALDSNVWDGVSNGPTGHLDQDKNRVTAYRAQLGQLRKTHTESRVLSPKMASPTPPPSVAAAASIAGSSTVTEQSTGERGEDVQGW</sequence>